<keyword evidence="3" id="KW-1185">Reference proteome</keyword>
<feature type="non-terminal residue" evidence="2">
    <location>
        <position position="1"/>
    </location>
</feature>
<protein>
    <recommendedName>
        <fullName evidence="1">F-box domain-containing protein</fullName>
    </recommendedName>
</protein>
<organism evidence="2 3">
    <name type="scientific">Pristionchus mayeri</name>
    <dbReference type="NCBI Taxonomy" id="1317129"/>
    <lineage>
        <taxon>Eukaryota</taxon>
        <taxon>Metazoa</taxon>
        <taxon>Ecdysozoa</taxon>
        <taxon>Nematoda</taxon>
        <taxon>Chromadorea</taxon>
        <taxon>Rhabditida</taxon>
        <taxon>Rhabditina</taxon>
        <taxon>Diplogasteromorpha</taxon>
        <taxon>Diplogasteroidea</taxon>
        <taxon>Neodiplogasteridae</taxon>
        <taxon>Pristionchus</taxon>
    </lineage>
</organism>
<dbReference type="PROSITE" id="PS50181">
    <property type="entry name" value="FBOX"/>
    <property type="match status" value="1"/>
</dbReference>
<evidence type="ECO:0000259" key="1">
    <source>
        <dbReference type="PROSITE" id="PS50181"/>
    </source>
</evidence>
<name>A0AAN4ZGI5_9BILA</name>
<dbReference type="InterPro" id="IPR036047">
    <property type="entry name" value="F-box-like_dom_sf"/>
</dbReference>
<reference evidence="3" key="1">
    <citation type="submission" date="2022-10" db="EMBL/GenBank/DDBJ databases">
        <title>Genome assembly of Pristionchus species.</title>
        <authorList>
            <person name="Yoshida K."/>
            <person name="Sommer R.J."/>
        </authorList>
    </citation>
    <scope>NUCLEOTIDE SEQUENCE [LARGE SCALE GENOMIC DNA]</scope>
    <source>
        <strain evidence="3">RS5460</strain>
    </source>
</reference>
<dbReference type="EMBL" id="BTRK01000002">
    <property type="protein sequence ID" value="GMR39029.1"/>
    <property type="molecule type" value="Genomic_DNA"/>
</dbReference>
<dbReference type="InterPro" id="IPR001810">
    <property type="entry name" value="F-box_dom"/>
</dbReference>
<gene>
    <name evidence="2" type="ORF">PMAYCL1PPCAC_09224</name>
</gene>
<evidence type="ECO:0000313" key="3">
    <source>
        <dbReference type="Proteomes" id="UP001328107"/>
    </source>
</evidence>
<dbReference type="SUPFAM" id="SSF81383">
    <property type="entry name" value="F-box domain"/>
    <property type="match status" value="1"/>
</dbReference>
<sequence>PPPLLLFSSISLALPSLPINHFSRWGLLTIAFTHNLFHKMRIFNLEYFSFAVDTSEFIRRLAMAFNLLELPREIIIDIVQRIDYKGLLTLSKVCWLTKELADVELSKLTKKHRARIFYWSCLNELCFETISRQRLNIVRMGVHDSMERKLRAADAVYGLLLVKNGNWRPPEEPVSQAVQLLSRRCNHLELEAAWLSENGLQEAIRKLSLFDKKVYLYTRVKKAVANRREKVGSLNVSVVDNFHLEIFHDGMRRRNIS</sequence>
<comment type="caution">
    <text evidence="2">The sequence shown here is derived from an EMBL/GenBank/DDBJ whole genome shotgun (WGS) entry which is preliminary data.</text>
</comment>
<dbReference type="Proteomes" id="UP001328107">
    <property type="component" value="Unassembled WGS sequence"/>
</dbReference>
<accession>A0AAN4ZGI5</accession>
<feature type="domain" description="F-box" evidence="1">
    <location>
        <begin position="64"/>
        <end position="112"/>
    </location>
</feature>
<proteinExistence type="predicted"/>
<dbReference type="AlphaFoldDB" id="A0AAN4ZGI5"/>
<evidence type="ECO:0000313" key="2">
    <source>
        <dbReference type="EMBL" id="GMR39029.1"/>
    </source>
</evidence>
<dbReference type="Pfam" id="PF00646">
    <property type="entry name" value="F-box"/>
    <property type="match status" value="1"/>
</dbReference>